<keyword evidence="5" id="KW-1185">Reference proteome</keyword>
<reference evidence="4 5" key="1">
    <citation type="journal article" date="2023" name="BMC Biol.">
        <title>The compact genome of the sponge Oopsacas minuta (Hexactinellida) is lacking key metazoan core genes.</title>
        <authorList>
            <person name="Santini S."/>
            <person name="Schenkelaars Q."/>
            <person name="Jourda C."/>
            <person name="Duchesne M."/>
            <person name="Belahbib H."/>
            <person name="Rocher C."/>
            <person name="Selva M."/>
            <person name="Riesgo A."/>
            <person name="Vervoort M."/>
            <person name="Leys S.P."/>
            <person name="Kodjabachian L."/>
            <person name="Le Bivic A."/>
            <person name="Borchiellini C."/>
            <person name="Claverie J.M."/>
            <person name="Renard E."/>
        </authorList>
    </citation>
    <scope>NUCLEOTIDE SEQUENCE [LARGE SCALE GENOMIC DNA]</scope>
    <source>
        <strain evidence="4">SPO-2</strain>
    </source>
</reference>
<evidence type="ECO:0000256" key="2">
    <source>
        <dbReference type="SAM" id="SignalP"/>
    </source>
</evidence>
<name>A0AAV7KHL0_9METZ</name>
<dbReference type="Pfam" id="PF15149">
    <property type="entry name" value="CATSPERB_C"/>
    <property type="match status" value="1"/>
</dbReference>
<dbReference type="AlphaFoldDB" id="A0AAV7KHL0"/>
<feature type="transmembrane region" description="Helical" evidence="1">
    <location>
        <begin position="725"/>
        <end position="745"/>
    </location>
</feature>
<dbReference type="InterPro" id="IPR048789">
    <property type="entry name" value="CATSPERB_C"/>
</dbReference>
<keyword evidence="1" id="KW-0472">Membrane</keyword>
<dbReference type="GO" id="GO:0036128">
    <property type="term" value="C:CatSper complex"/>
    <property type="evidence" value="ECO:0007669"/>
    <property type="project" value="InterPro"/>
</dbReference>
<evidence type="ECO:0000259" key="3">
    <source>
        <dbReference type="Pfam" id="PF15149"/>
    </source>
</evidence>
<feature type="chain" id="PRO_5043675577" evidence="2">
    <location>
        <begin position="22"/>
        <end position="765"/>
    </location>
</feature>
<keyword evidence="1" id="KW-0812">Transmembrane</keyword>
<dbReference type="PANTHER" id="PTHR14705">
    <property type="entry name" value="CATION CHANNEL SPERM-ASSOCIATED PROTEIN SUBUNIT BETA"/>
    <property type="match status" value="1"/>
</dbReference>
<protein>
    <submittedName>
        <fullName evidence="4">Cation channel sperm-associated protein subunit beta-like</fullName>
    </submittedName>
</protein>
<keyword evidence="2" id="KW-0732">Signal</keyword>
<comment type="caution">
    <text evidence="4">The sequence shown here is derived from an EMBL/GenBank/DDBJ whole genome shotgun (WGS) entry which is preliminary data.</text>
</comment>
<dbReference type="EMBL" id="JAKMXF010000033">
    <property type="protein sequence ID" value="KAI6660601.1"/>
    <property type="molecule type" value="Genomic_DNA"/>
</dbReference>
<accession>A0AAV7KHL0</accession>
<proteinExistence type="predicted"/>
<dbReference type="Proteomes" id="UP001165289">
    <property type="component" value="Unassembled WGS sequence"/>
</dbReference>
<evidence type="ECO:0000256" key="1">
    <source>
        <dbReference type="SAM" id="Phobius"/>
    </source>
</evidence>
<dbReference type="InterPro" id="IPR028748">
    <property type="entry name" value="CATSPERB"/>
</dbReference>
<gene>
    <name evidence="4" type="ORF">LOD99_14185</name>
</gene>
<feature type="signal peptide" evidence="2">
    <location>
        <begin position="1"/>
        <end position="21"/>
    </location>
</feature>
<dbReference type="PANTHER" id="PTHR14705:SF0">
    <property type="entry name" value="CATION CHANNEL SPERM-ASSOCIATED AUXILIARY SUBUNIT BETA"/>
    <property type="match status" value="1"/>
</dbReference>
<evidence type="ECO:0000313" key="5">
    <source>
        <dbReference type="Proteomes" id="UP001165289"/>
    </source>
</evidence>
<organism evidence="4 5">
    <name type="scientific">Oopsacas minuta</name>
    <dbReference type="NCBI Taxonomy" id="111878"/>
    <lineage>
        <taxon>Eukaryota</taxon>
        <taxon>Metazoa</taxon>
        <taxon>Porifera</taxon>
        <taxon>Hexactinellida</taxon>
        <taxon>Hexasterophora</taxon>
        <taxon>Lyssacinosida</taxon>
        <taxon>Leucopsacidae</taxon>
        <taxon>Oopsacas</taxon>
    </lineage>
</organism>
<sequence length="765" mass="87316">MTICSFIVILTVLSFITKSHLLTLYSSQNTSLKNRVDRIFAISYDTIDNSQDLTLIFYSNCNNSDYPCNTSWNGLLFNETVNYNLTIESPLSYDHGSIILPMHLLEGCRYFLRLSTEFESDIFIIWIISHDPIFYRQAHNFNQSYSAKLLIPAFQYSLIPEVLFNIDNDKLNVFVPPLFSRAYQIDICELVSDDSCGSINDIQQPDEFSMILRSSQNLYLLSRDGISVINLEFDFTFILSDSNIVIFFNESSIITLHNITSHFRLYFNLTLPNTSFQILAAELKQNIILVLISSVTESKVISLNLLSNNLGISEIINDLWTFEGEFISQFNTNPFSFATLATSRDILYTSDYLAIGFKPIHLSNITSLRFQRDACILYTTETSIYFSNSLTVTNTSYTILDGYIFLDTWGQPFTILNNTFSYIMANNNSSCVVSKIEFIPSYLPSPLTLDKWETTNIRIVIHRSLFVHQNTILEVYQYGPALLKHSQYSNINRTHRDVSIDYKPVGQSHIKVIPKCVTSLPSHQQSLDIIVACPQQHKFNLLSSSGSFQFTDLPPNYRPPSTHGTSVHTSTHIYNYHPELGIQPNLHHKGVPPLIELCHNSNTRKECNCTKKMKESEEVSLSECKERARTHHYHHPLHIQPAITWEGGLVLRTLSIPFTLNEVNNRTDYIYSNTSSDHSISFLGGGLFHFESELESDTDWTYCSFRTQFQVFVINVPLLKEVEHAVTVITATIFGLGMGVACVILRDGKKVKFCKTKRNSHFKGL</sequence>
<evidence type="ECO:0000313" key="4">
    <source>
        <dbReference type="EMBL" id="KAI6660601.1"/>
    </source>
</evidence>
<keyword evidence="1" id="KW-1133">Transmembrane helix</keyword>
<feature type="domain" description="Cation channel sperm-associated protein subunit beta C-terminal" evidence="3">
    <location>
        <begin position="545"/>
        <end position="676"/>
    </location>
</feature>
<dbReference type="GO" id="GO:0005929">
    <property type="term" value="C:cilium"/>
    <property type="evidence" value="ECO:0007669"/>
    <property type="project" value="TreeGrafter"/>
</dbReference>